<dbReference type="RefSeq" id="WP_127697608.1">
    <property type="nucleotide sequence ID" value="NZ_SACS01000002.1"/>
</dbReference>
<keyword evidence="3" id="KW-0201">Cytochrome c-type biogenesis</keyword>
<feature type="repeat" description="TPR" evidence="5">
    <location>
        <begin position="161"/>
        <end position="194"/>
    </location>
</feature>
<dbReference type="InterPro" id="IPR056412">
    <property type="entry name" value="Ig_CycH"/>
</dbReference>
<dbReference type="InterPro" id="IPR017560">
    <property type="entry name" value="Cyt_c_biogenesis_CcmI"/>
</dbReference>
<dbReference type="PROSITE" id="PS50005">
    <property type="entry name" value="TPR"/>
    <property type="match status" value="1"/>
</dbReference>
<dbReference type="InterPro" id="IPR011990">
    <property type="entry name" value="TPR-like_helical_dom_sf"/>
</dbReference>
<dbReference type="GO" id="GO:0005886">
    <property type="term" value="C:plasma membrane"/>
    <property type="evidence" value="ECO:0007669"/>
    <property type="project" value="TreeGrafter"/>
</dbReference>
<dbReference type="Proteomes" id="UP000283077">
    <property type="component" value="Unassembled WGS sequence"/>
</dbReference>
<dbReference type="GO" id="GO:0017004">
    <property type="term" value="P:cytochrome complex assembly"/>
    <property type="evidence" value="ECO:0007669"/>
    <property type="project" value="UniProtKB-KW"/>
</dbReference>
<dbReference type="SUPFAM" id="SSF48452">
    <property type="entry name" value="TPR-like"/>
    <property type="match status" value="1"/>
</dbReference>
<protein>
    <submittedName>
        <fullName evidence="9">C-type cytochrome biogenesis protein CcmI</fullName>
    </submittedName>
</protein>
<dbReference type="InterPro" id="IPR019734">
    <property type="entry name" value="TPR_rpt"/>
</dbReference>
<dbReference type="PANTHER" id="PTHR47870">
    <property type="entry name" value="CYTOCHROME C-TYPE BIOGENESIS PROTEIN CCMH"/>
    <property type="match status" value="1"/>
</dbReference>
<evidence type="ECO:0000256" key="2">
    <source>
        <dbReference type="ARBA" id="ARBA00022737"/>
    </source>
</evidence>
<keyword evidence="2" id="KW-0677">Repeat</keyword>
<keyword evidence="4 5" id="KW-0802">TPR repeat</keyword>
<keyword evidence="6" id="KW-1133">Transmembrane helix</keyword>
<keyword evidence="10" id="KW-1185">Reference proteome</keyword>
<reference evidence="9 10" key="1">
    <citation type="submission" date="2019-01" db="EMBL/GenBank/DDBJ databases">
        <authorList>
            <person name="Chen W.-M."/>
        </authorList>
    </citation>
    <scope>NUCLEOTIDE SEQUENCE [LARGE SCALE GENOMIC DNA]</scope>
    <source>
        <strain evidence="9 10">KYPC3</strain>
    </source>
</reference>
<evidence type="ECO:0000256" key="4">
    <source>
        <dbReference type="ARBA" id="ARBA00022803"/>
    </source>
</evidence>
<accession>A0A437R3B6</accession>
<dbReference type="AlphaFoldDB" id="A0A437R3B6"/>
<dbReference type="OrthoDB" id="9776053at2"/>
<name>A0A437R3B6_9GAMM</name>
<evidence type="ECO:0000256" key="6">
    <source>
        <dbReference type="SAM" id="Phobius"/>
    </source>
</evidence>
<dbReference type="GO" id="GO:0030313">
    <property type="term" value="C:cell envelope"/>
    <property type="evidence" value="ECO:0007669"/>
    <property type="project" value="UniProtKB-SubCell"/>
</dbReference>
<sequence>MILNLIFAALMLLLCAAALIFWPRSAKSTADQSQKELFRERLQLLVQARDYGELAEEDFATAAAELKSQFLAQQQHRLVSPEKRHFKLEFAMLSVVVLVVAIGYGLNGHYRQLADWQTAQQNLPSYGERSLLNKGEPLSEKEVTLFGLALRTKLANEGDDAVAWFVLGRIWFSQGLVDEAIESFERALSLTPDRSNLLLSYAQALLVTESAENLQKAARSLGRVLEVDPGNQDALAMLALIAQERGDFAEAKAAWQVVLAQIPADDPRRSMIEQQLAQLPAAKQAAEPTATEATAATATATEKNTADLPASGRRISLELTIPPELAAKFANATLFVVAKAVAGSPMPLAVQKLPVQAGTQQIELTSAMVMQAGWGLDNVDQVLVSARLSQSGTVTKTAGDPEVQSKALDLSKGPVKLSLTME</sequence>
<dbReference type="PROSITE" id="PS50293">
    <property type="entry name" value="TPR_REGION"/>
    <property type="match status" value="1"/>
</dbReference>
<feature type="domain" description="Cytochrome c-type biogenesis protein H TPR" evidence="8">
    <location>
        <begin position="112"/>
        <end position="269"/>
    </location>
</feature>
<dbReference type="InterPro" id="IPR056413">
    <property type="entry name" value="TPR_CcmH_CycH"/>
</dbReference>
<feature type="transmembrane region" description="Helical" evidence="6">
    <location>
        <begin position="90"/>
        <end position="107"/>
    </location>
</feature>
<comment type="subcellular location">
    <subcellularLocation>
        <location evidence="1">Cell envelope</location>
    </subcellularLocation>
</comment>
<keyword evidence="6" id="KW-0812">Transmembrane</keyword>
<dbReference type="SMART" id="SM00028">
    <property type="entry name" value="TPR"/>
    <property type="match status" value="2"/>
</dbReference>
<dbReference type="InterPro" id="IPR051263">
    <property type="entry name" value="C-type_cytochrome_biogenesis"/>
</dbReference>
<dbReference type="Gene3D" id="1.25.40.10">
    <property type="entry name" value="Tetratricopeptide repeat domain"/>
    <property type="match status" value="1"/>
</dbReference>
<feature type="domain" description="Cytochrome c-type biogenesis protein H Ig-like" evidence="7">
    <location>
        <begin position="315"/>
        <end position="413"/>
    </location>
</feature>
<evidence type="ECO:0000256" key="3">
    <source>
        <dbReference type="ARBA" id="ARBA00022748"/>
    </source>
</evidence>
<dbReference type="Pfam" id="PF23892">
    <property type="entry name" value="Ig_CycH"/>
    <property type="match status" value="1"/>
</dbReference>
<gene>
    <name evidence="9" type="primary">ccmI</name>
    <name evidence="9" type="ORF">EOE67_03225</name>
</gene>
<proteinExistence type="predicted"/>
<organism evidence="9 10">
    <name type="scientific">Rheinheimera riviphila</name>
    <dbReference type="NCBI Taxonomy" id="1834037"/>
    <lineage>
        <taxon>Bacteria</taxon>
        <taxon>Pseudomonadati</taxon>
        <taxon>Pseudomonadota</taxon>
        <taxon>Gammaproteobacteria</taxon>
        <taxon>Chromatiales</taxon>
        <taxon>Chromatiaceae</taxon>
        <taxon>Rheinheimera</taxon>
    </lineage>
</organism>
<comment type="caution">
    <text evidence="9">The sequence shown here is derived from an EMBL/GenBank/DDBJ whole genome shotgun (WGS) entry which is preliminary data.</text>
</comment>
<dbReference type="NCBIfam" id="TIGR03142">
    <property type="entry name" value="cytochro_ccmI"/>
    <property type="match status" value="1"/>
</dbReference>
<evidence type="ECO:0000256" key="5">
    <source>
        <dbReference type="PROSITE-ProRule" id="PRU00339"/>
    </source>
</evidence>
<keyword evidence="6" id="KW-0472">Membrane</keyword>
<dbReference type="Pfam" id="PF23914">
    <property type="entry name" value="TPR_CcmH_CycH"/>
    <property type="match status" value="1"/>
</dbReference>
<evidence type="ECO:0000256" key="1">
    <source>
        <dbReference type="ARBA" id="ARBA00004196"/>
    </source>
</evidence>
<evidence type="ECO:0000313" key="9">
    <source>
        <dbReference type="EMBL" id="RVU41225.1"/>
    </source>
</evidence>
<evidence type="ECO:0000313" key="10">
    <source>
        <dbReference type="Proteomes" id="UP000283077"/>
    </source>
</evidence>
<evidence type="ECO:0000259" key="7">
    <source>
        <dbReference type="Pfam" id="PF23892"/>
    </source>
</evidence>
<dbReference type="PANTHER" id="PTHR47870:SF1">
    <property type="entry name" value="CYTOCHROME C-TYPE BIOGENESIS PROTEIN CCMH"/>
    <property type="match status" value="1"/>
</dbReference>
<evidence type="ECO:0000259" key="8">
    <source>
        <dbReference type="Pfam" id="PF23914"/>
    </source>
</evidence>
<dbReference type="EMBL" id="SACS01000002">
    <property type="protein sequence ID" value="RVU41225.1"/>
    <property type="molecule type" value="Genomic_DNA"/>
</dbReference>